<dbReference type="Gene3D" id="3.10.20.860">
    <property type="match status" value="1"/>
</dbReference>
<dbReference type="InterPro" id="IPR022453">
    <property type="entry name" value="Znf_MqsA-type"/>
</dbReference>
<evidence type="ECO:0000313" key="1">
    <source>
        <dbReference type="EMBL" id="ABD40503.1"/>
    </source>
</evidence>
<reference evidence="2" key="1">
    <citation type="journal article" date="2016" name="Stand. Genomic Sci.">
        <title>Complete genome sequence of Methanospirillum hungatei type strain JF1.</title>
        <authorList>
            <person name="Gunsalus R.P."/>
            <person name="Cook L.E."/>
            <person name="Crable B."/>
            <person name="Rohlin L."/>
            <person name="McDonald E."/>
            <person name="Mouttaki H."/>
            <person name="Sieber J.R."/>
            <person name="Poweleit N."/>
            <person name="Zhou H."/>
            <person name="Lapidus A.L."/>
            <person name="Daligault H.E."/>
            <person name="Land M."/>
            <person name="Gilna P."/>
            <person name="Ivanova N."/>
            <person name="Kyrpides N."/>
            <person name="Culley D.E."/>
            <person name="McInerney M.J."/>
        </authorList>
    </citation>
    <scope>NUCLEOTIDE SEQUENCE [LARGE SCALE GENOMIC DNA]</scope>
    <source>
        <strain evidence="2">ATCC 27890 / DSM 864 / NBRC 100397 / JF-1</strain>
    </source>
</reference>
<name>Q2FR80_METHJ</name>
<dbReference type="STRING" id="323259.Mhun_0750"/>
<organism evidence="1 2">
    <name type="scientific">Methanospirillum hungatei JF-1 (strain ATCC 27890 / DSM 864 / NBRC 100397 / JF-1)</name>
    <dbReference type="NCBI Taxonomy" id="323259"/>
    <lineage>
        <taxon>Archaea</taxon>
        <taxon>Methanobacteriati</taxon>
        <taxon>Methanobacteriota</taxon>
        <taxon>Stenosarchaea group</taxon>
        <taxon>Methanomicrobia</taxon>
        <taxon>Methanomicrobiales</taxon>
        <taxon>Methanospirillaceae</taxon>
        <taxon>Methanospirillum</taxon>
    </lineage>
</organism>
<accession>Q2FR80</accession>
<dbReference type="EMBL" id="CP000254">
    <property type="protein sequence ID" value="ABD40503.1"/>
    <property type="molecule type" value="Genomic_DNA"/>
</dbReference>
<dbReference type="InParanoid" id="Q2FR80"/>
<protein>
    <submittedName>
        <fullName evidence="1">Uncharacterized protein</fullName>
    </submittedName>
</protein>
<dbReference type="EnsemblBacteria" id="ABD40503">
    <property type="protein sequence ID" value="ABD40503"/>
    <property type="gene ID" value="Mhun_0750"/>
</dbReference>
<dbReference type="OrthoDB" id="114811at2157"/>
<dbReference type="eggNOG" id="arCOG06833">
    <property type="taxonomic scope" value="Archaea"/>
</dbReference>
<evidence type="ECO:0000313" key="2">
    <source>
        <dbReference type="Proteomes" id="UP000001941"/>
    </source>
</evidence>
<gene>
    <name evidence="1" type="ordered locus">Mhun_0750</name>
</gene>
<dbReference type="KEGG" id="mhu:Mhun_0750"/>
<proteinExistence type="predicted"/>
<dbReference type="CDD" id="cd12870">
    <property type="entry name" value="MqsA"/>
    <property type="match status" value="1"/>
</dbReference>
<keyword evidence="2" id="KW-1185">Reference proteome</keyword>
<dbReference type="RefSeq" id="WP_011447782.1">
    <property type="nucleotide sequence ID" value="NC_007796.1"/>
</dbReference>
<sequence>MKCAICKHGICKHGICKHGICEPGNIAVTLERESTTVVIKQITAIVCNTSGEEYLNEEITDTFLSIAEYDVKVGILEDIRGCRIACASI</sequence>
<dbReference type="Proteomes" id="UP000001941">
    <property type="component" value="Chromosome"/>
</dbReference>
<dbReference type="NCBIfam" id="TIGR03831">
    <property type="entry name" value="YgiT_finger"/>
    <property type="match status" value="1"/>
</dbReference>
<dbReference type="AlphaFoldDB" id="Q2FR80"/>
<dbReference type="GeneID" id="3923520"/>
<dbReference type="HOGENOM" id="CLU_2447680_0_0_2"/>